<comment type="caution">
    <text evidence="6">The sequence shown here is derived from an EMBL/GenBank/DDBJ whole genome shotgun (WGS) entry which is preliminary data.</text>
</comment>
<accession>A0A2A9EYP5</accession>
<dbReference type="InterPro" id="IPR002698">
    <property type="entry name" value="FTHF_cligase"/>
</dbReference>
<dbReference type="InterPro" id="IPR037171">
    <property type="entry name" value="NagB/RpiA_transferase-like"/>
</dbReference>
<reference evidence="6 7" key="1">
    <citation type="submission" date="2017-10" db="EMBL/GenBank/DDBJ databases">
        <title>Sequencing the genomes of 1000 actinobacteria strains.</title>
        <authorList>
            <person name="Klenk H.-P."/>
        </authorList>
    </citation>
    <scope>NUCLEOTIDE SEQUENCE [LARGE SCALE GENOMIC DNA]</scope>
    <source>
        <strain evidence="6 7">DSM 21863</strain>
    </source>
</reference>
<evidence type="ECO:0000256" key="2">
    <source>
        <dbReference type="ARBA" id="ARBA00022741"/>
    </source>
</evidence>
<dbReference type="GO" id="GO:0046872">
    <property type="term" value="F:metal ion binding"/>
    <property type="evidence" value="ECO:0007669"/>
    <property type="project" value="UniProtKB-KW"/>
</dbReference>
<dbReference type="Gene3D" id="3.40.50.10420">
    <property type="entry name" value="NagB/RpiA/CoA transferase-like"/>
    <property type="match status" value="1"/>
</dbReference>
<dbReference type="PIRSF" id="PIRSF006806">
    <property type="entry name" value="FTHF_cligase"/>
    <property type="match status" value="1"/>
</dbReference>
<gene>
    <name evidence="6" type="ORF">ATJ88_2988</name>
</gene>
<evidence type="ECO:0000256" key="3">
    <source>
        <dbReference type="ARBA" id="ARBA00022840"/>
    </source>
</evidence>
<proteinExistence type="inferred from homology"/>
<protein>
    <recommendedName>
        <fullName evidence="5">5-formyltetrahydrofolate cyclo-ligase</fullName>
        <ecNumber evidence="5">6.3.3.2</ecNumber>
    </recommendedName>
</protein>
<dbReference type="PANTHER" id="PTHR23407">
    <property type="entry name" value="ATPASE INHIBITOR/5-FORMYLTETRAHYDROFOLATE CYCLO-LIGASE"/>
    <property type="match status" value="1"/>
</dbReference>
<dbReference type="GO" id="GO:0009396">
    <property type="term" value="P:folic acid-containing compound biosynthetic process"/>
    <property type="evidence" value="ECO:0007669"/>
    <property type="project" value="TreeGrafter"/>
</dbReference>
<keyword evidence="5" id="KW-0479">Metal-binding</keyword>
<dbReference type="PANTHER" id="PTHR23407:SF1">
    <property type="entry name" value="5-FORMYLTETRAHYDROFOLATE CYCLO-LIGASE"/>
    <property type="match status" value="1"/>
</dbReference>
<dbReference type="Pfam" id="PF01812">
    <property type="entry name" value="5-FTHF_cyc-lig"/>
    <property type="match status" value="1"/>
</dbReference>
<dbReference type="GO" id="GO:0030272">
    <property type="term" value="F:5-formyltetrahydrofolate cyclo-ligase activity"/>
    <property type="evidence" value="ECO:0007669"/>
    <property type="project" value="UniProtKB-EC"/>
</dbReference>
<evidence type="ECO:0000313" key="7">
    <source>
        <dbReference type="Proteomes" id="UP000224130"/>
    </source>
</evidence>
<keyword evidence="5" id="KW-0460">Magnesium</keyword>
<evidence type="ECO:0000256" key="1">
    <source>
        <dbReference type="ARBA" id="ARBA00010638"/>
    </source>
</evidence>
<dbReference type="GO" id="GO:0005524">
    <property type="term" value="F:ATP binding"/>
    <property type="evidence" value="ECO:0007669"/>
    <property type="project" value="UniProtKB-KW"/>
</dbReference>
<organism evidence="6 7">
    <name type="scientific">Isoptericola jiangsuensis</name>
    <dbReference type="NCBI Taxonomy" id="548579"/>
    <lineage>
        <taxon>Bacteria</taxon>
        <taxon>Bacillati</taxon>
        <taxon>Actinomycetota</taxon>
        <taxon>Actinomycetes</taxon>
        <taxon>Micrococcales</taxon>
        <taxon>Promicromonosporaceae</taxon>
        <taxon>Isoptericola</taxon>
    </lineage>
</organism>
<name>A0A2A9EYP5_9MICO</name>
<dbReference type="RefSeq" id="WP_098464497.1">
    <property type="nucleotide sequence ID" value="NZ_PDJJ01000001.1"/>
</dbReference>
<evidence type="ECO:0000256" key="4">
    <source>
        <dbReference type="PIRSR" id="PIRSR006806-1"/>
    </source>
</evidence>
<comment type="similarity">
    <text evidence="1 5">Belongs to the 5-formyltetrahydrofolate cyclo-ligase family.</text>
</comment>
<dbReference type="AlphaFoldDB" id="A0A2A9EYP5"/>
<keyword evidence="7" id="KW-1185">Reference proteome</keyword>
<dbReference type="GO" id="GO:0035999">
    <property type="term" value="P:tetrahydrofolate interconversion"/>
    <property type="evidence" value="ECO:0007669"/>
    <property type="project" value="TreeGrafter"/>
</dbReference>
<dbReference type="NCBIfam" id="TIGR02727">
    <property type="entry name" value="MTHFS_bact"/>
    <property type="match status" value="1"/>
</dbReference>
<keyword evidence="2 4" id="KW-0547">Nucleotide-binding</keyword>
<evidence type="ECO:0000256" key="5">
    <source>
        <dbReference type="RuleBase" id="RU361279"/>
    </source>
</evidence>
<dbReference type="OrthoDB" id="3242798at2"/>
<dbReference type="EMBL" id="PDJJ01000001">
    <property type="protein sequence ID" value="PFG44267.1"/>
    <property type="molecule type" value="Genomic_DNA"/>
</dbReference>
<comment type="catalytic activity">
    <reaction evidence="5">
        <text>(6S)-5-formyl-5,6,7,8-tetrahydrofolate + ATP = (6R)-5,10-methenyltetrahydrofolate + ADP + phosphate</text>
        <dbReference type="Rhea" id="RHEA:10488"/>
        <dbReference type="ChEBI" id="CHEBI:30616"/>
        <dbReference type="ChEBI" id="CHEBI:43474"/>
        <dbReference type="ChEBI" id="CHEBI:57455"/>
        <dbReference type="ChEBI" id="CHEBI:57457"/>
        <dbReference type="ChEBI" id="CHEBI:456216"/>
        <dbReference type="EC" id="6.3.3.2"/>
    </reaction>
</comment>
<sequence length="218" mass="23050">MHGDPRHPTATQPYPIVSGMETQDAKDELRRAIRHQRETRSQRLREEAAHAFAEVLATVPAVAEAAVVATYASRPAEPGTGPLLDRLAGRGARVLLPVLGAGLARDWAEYAGPEDLCERAPGRPPEPGGPTLGADAVAQADVVVVPALAVDTTGARLGQGGGWYDRTLKQARPGATVVAMVYPEEYYDAADRPLPVAGHDVAVHAVATPDGWWPLPVV</sequence>
<dbReference type="InterPro" id="IPR024185">
    <property type="entry name" value="FTHF_cligase-like_sf"/>
</dbReference>
<feature type="binding site" evidence="4">
    <location>
        <begin position="26"/>
        <end position="30"/>
    </location>
    <ligand>
        <name>ATP</name>
        <dbReference type="ChEBI" id="CHEBI:30616"/>
    </ligand>
</feature>
<feature type="binding site" evidence="4">
    <location>
        <begin position="156"/>
        <end position="164"/>
    </location>
    <ligand>
        <name>ATP</name>
        <dbReference type="ChEBI" id="CHEBI:30616"/>
    </ligand>
</feature>
<dbReference type="Proteomes" id="UP000224130">
    <property type="component" value="Unassembled WGS sequence"/>
</dbReference>
<dbReference type="SUPFAM" id="SSF100950">
    <property type="entry name" value="NagB/RpiA/CoA transferase-like"/>
    <property type="match status" value="1"/>
</dbReference>
<evidence type="ECO:0000313" key="6">
    <source>
        <dbReference type="EMBL" id="PFG44267.1"/>
    </source>
</evidence>
<dbReference type="EC" id="6.3.3.2" evidence="5"/>
<comment type="cofactor">
    <cofactor evidence="5">
        <name>Mg(2+)</name>
        <dbReference type="ChEBI" id="CHEBI:18420"/>
    </cofactor>
</comment>
<keyword evidence="3 4" id="KW-0067">ATP-binding</keyword>
<keyword evidence="6" id="KW-0436">Ligase</keyword>
<feature type="binding site" evidence="4">
    <location>
        <position position="77"/>
    </location>
    <ligand>
        <name>substrate</name>
    </ligand>
</feature>